<organism evidence="1 2">
    <name type="scientific">Lactiplantibacillus brownii</name>
    <dbReference type="NCBI Taxonomy" id="3069269"/>
    <lineage>
        <taxon>Bacteria</taxon>
        <taxon>Bacillati</taxon>
        <taxon>Bacillota</taxon>
        <taxon>Bacilli</taxon>
        <taxon>Lactobacillales</taxon>
        <taxon>Lactobacillaceae</taxon>
        <taxon>Lactiplantibacillus</taxon>
    </lineage>
</organism>
<name>A0ABU1A9H1_9LACO</name>
<dbReference type="RefSeq" id="WP_308703310.1">
    <property type="nucleotide sequence ID" value="NZ_AP027463.1"/>
</dbReference>
<dbReference type="Proteomes" id="UP001227831">
    <property type="component" value="Unassembled WGS sequence"/>
</dbReference>
<comment type="caution">
    <text evidence="1">The sequence shown here is derived from an EMBL/GenBank/DDBJ whole genome shotgun (WGS) entry which is preliminary data.</text>
</comment>
<evidence type="ECO:0000313" key="1">
    <source>
        <dbReference type="EMBL" id="MDQ7937570.1"/>
    </source>
</evidence>
<evidence type="ECO:0008006" key="3">
    <source>
        <dbReference type="Google" id="ProtNLM"/>
    </source>
</evidence>
<gene>
    <name evidence="1" type="ORF">RA086_07995</name>
</gene>
<proteinExistence type="predicted"/>
<accession>A0ABU1A9H1</accession>
<sequence length="305" mass="34175">MATFQQLITDGKAAATDGAWSSAASQFEAAYQLKQSYELNQQLVTALMHTKKYTQASTLALEYEETYLATDATADVLVTSLLQSQQFIQARLSAQLRSSAPAWLTATQAKILTAEKQAEATTQQTLIITMKQFYHLSDLQVIAQTERLHAAKRLTLSKYLTAAKFLLIDPFLHQLSRVEVLYTLRGLGVCEPVEFETLDQAKITVVPVELPPMGADSISETLQAELQQRLANQDVTLYESLQRSLSLELMYLYPHPERIVTNSQEWLTGLVTSQTGQQSPKVTVSTQKMFAMQQKIQQLNFEFAQ</sequence>
<keyword evidence="2" id="KW-1185">Reference proteome</keyword>
<reference evidence="1 2" key="1">
    <citation type="journal article" date="2023" name="Int. J. Syst. Evol. Microbiol.">
        <title>Lactiplantibacillus brownii sp. nov., a novel psychrotolerant species isolated from sauerkraut.</title>
        <authorList>
            <person name="Heng Y.C."/>
            <person name="Silvaraju S."/>
            <person name="Lee J.K.Y."/>
            <person name="Kittelmann S."/>
        </authorList>
    </citation>
    <scope>NUCLEOTIDE SEQUENCE [LARGE SCALE GENOMIC DNA]</scope>
    <source>
        <strain evidence="1 2">WILCCON 0030</strain>
    </source>
</reference>
<dbReference type="EMBL" id="JAVCWF010000001">
    <property type="protein sequence ID" value="MDQ7937570.1"/>
    <property type="molecule type" value="Genomic_DNA"/>
</dbReference>
<protein>
    <recommendedName>
        <fullName evidence="3">Hydrolase</fullName>
    </recommendedName>
</protein>
<evidence type="ECO:0000313" key="2">
    <source>
        <dbReference type="Proteomes" id="UP001227831"/>
    </source>
</evidence>